<organism evidence="6 7">
    <name type="scientific">Cocleimonas flava</name>
    <dbReference type="NCBI Taxonomy" id="634765"/>
    <lineage>
        <taxon>Bacteria</taxon>
        <taxon>Pseudomonadati</taxon>
        <taxon>Pseudomonadota</taxon>
        <taxon>Gammaproteobacteria</taxon>
        <taxon>Thiotrichales</taxon>
        <taxon>Thiotrichaceae</taxon>
        <taxon>Cocleimonas</taxon>
    </lineage>
</organism>
<dbReference type="GO" id="GO:0046872">
    <property type="term" value="F:metal ion binding"/>
    <property type="evidence" value="ECO:0007669"/>
    <property type="project" value="UniProtKB-KW"/>
</dbReference>
<proteinExistence type="inferred from homology"/>
<keyword evidence="7" id="KW-1185">Reference proteome</keyword>
<feature type="binding site" evidence="5">
    <location>
        <position position="75"/>
    </location>
    <ligand>
        <name>Mg(2+)</name>
        <dbReference type="ChEBI" id="CHEBI:18420"/>
        <label>1</label>
        <note>catalytic</note>
    </ligand>
</feature>
<evidence type="ECO:0000256" key="1">
    <source>
        <dbReference type="ARBA" id="ARBA00009759"/>
    </source>
</evidence>
<dbReference type="Gene3D" id="3.30.540.10">
    <property type="entry name" value="Fructose-1,6-Bisphosphatase, subunit A, domain 1"/>
    <property type="match status" value="1"/>
</dbReference>
<dbReference type="PROSITE" id="PS00629">
    <property type="entry name" value="IMP_1"/>
    <property type="match status" value="1"/>
</dbReference>
<evidence type="ECO:0000313" key="6">
    <source>
        <dbReference type="EMBL" id="TCJ89112.1"/>
    </source>
</evidence>
<comment type="caution">
    <text evidence="6">The sequence shown here is derived from an EMBL/GenBank/DDBJ whole genome shotgun (WGS) entry which is preliminary data.</text>
</comment>
<dbReference type="OrthoDB" id="9785695at2"/>
<evidence type="ECO:0000256" key="3">
    <source>
        <dbReference type="ARBA" id="ARBA00022801"/>
    </source>
</evidence>
<comment type="similarity">
    <text evidence="1">Belongs to the inositol monophosphatase superfamily.</text>
</comment>
<evidence type="ECO:0000313" key="7">
    <source>
        <dbReference type="Proteomes" id="UP000294887"/>
    </source>
</evidence>
<dbReference type="PANTHER" id="PTHR20854:SF4">
    <property type="entry name" value="INOSITOL-1-MONOPHOSPHATASE-RELATED"/>
    <property type="match status" value="1"/>
</dbReference>
<keyword evidence="4 5" id="KW-0460">Magnesium</keyword>
<protein>
    <submittedName>
        <fullName evidence="6">Histidinol phosphatase-like enzyme (Inositol monophosphatase family)</fullName>
    </submittedName>
</protein>
<evidence type="ECO:0000256" key="2">
    <source>
        <dbReference type="ARBA" id="ARBA00022723"/>
    </source>
</evidence>
<dbReference type="Gene3D" id="3.40.190.80">
    <property type="match status" value="1"/>
</dbReference>
<name>A0A4R1F8M1_9GAMM</name>
<feature type="binding site" evidence="5">
    <location>
        <position position="93"/>
    </location>
    <ligand>
        <name>Mg(2+)</name>
        <dbReference type="ChEBI" id="CHEBI:18420"/>
        <label>2</label>
    </ligand>
</feature>
<dbReference type="PANTHER" id="PTHR20854">
    <property type="entry name" value="INOSITOL MONOPHOSPHATASE"/>
    <property type="match status" value="1"/>
</dbReference>
<dbReference type="Proteomes" id="UP000294887">
    <property type="component" value="Unassembled WGS sequence"/>
</dbReference>
<dbReference type="GO" id="GO:0006020">
    <property type="term" value="P:inositol metabolic process"/>
    <property type="evidence" value="ECO:0007669"/>
    <property type="project" value="TreeGrafter"/>
</dbReference>
<accession>A0A4R1F8M1</accession>
<reference evidence="6 7" key="1">
    <citation type="submission" date="2019-03" db="EMBL/GenBank/DDBJ databases">
        <title>Genomic Encyclopedia of Type Strains, Phase IV (KMG-IV): sequencing the most valuable type-strain genomes for metagenomic binning, comparative biology and taxonomic classification.</title>
        <authorList>
            <person name="Goeker M."/>
        </authorList>
    </citation>
    <scope>NUCLEOTIDE SEQUENCE [LARGE SCALE GENOMIC DNA]</scope>
    <source>
        <strain evidence="6 7">DSM 24830</strain>
    </source>
</reference>
<comment type="cofactor">
    <cofactor evidence="5">
        <name>Mg(2+)</name>
        <dbReference type="ChEBI" id="CHEBI:18420"/>
    </cofactor>
</comment>
<dbReference type="InterPro" id="IPR020583">
    <property type="entry name" value="Inositol_monoP_metal-BS"/>
</dbReference>
<keyword evidence="2 5" id="KW-0479">Metal-binding</keyword>
<sequence length="268" mass="29453">MIMTSSDDYDYTQVLSDCETWAEEAAVLARQYFRQPTKVDFKEDESPVTVIDQLIENEIKNAISLKYPDDGILGEESGIKGEIDDNLWVIDPIDGTRSFVSGNPLFGFLLAFVKSGVPVAGVISMPMLNEIYSGAVGLSATCNGKPIKVSNQTSLDECVLYINEGEKLVAGHPEKLSRLLKVGKVRRFSYDCYPHALLAQGQIDAVIDYDLKPYDYFSLSAVIEAAGGIVTDWKGKKLDMNSKGDVVSAATPELHKALIDLLDILKFN</sequence>
<evidence type="ECO:0000256" key="4">
    <source>
        <dbReference type="ARBA" id="ARBA00022842"/>
    </source>
</evidence>
<dbReference type="RefSeq" id="WP_131904762.1">
    <property type="nucleotide sequence ID" value="NZ_BAAAFU010000008.1"/>
</dbReference>
<dbReference type="AlphaFoldDB" id="A0A4R1F8M1"/>
<dbReference type="InterPro" id="IPR000760">
    <property type="entry name" value="Inositol_monophosphatase-like"/>
</dbReference>
<feature type="binding site" evidence="5">
    <location>
        <position position="215"/>
    </location>
    <ligand>
        <name>Mg(2+)</name>
        <dbReference type="ChEBI" id="CHEBI:18420"/>
        <label>1</label>
        <note>catalytic</note>
    </ligand>
</feature>
<feature type="binding site" evidence="5">
    <location>
        <position position="94"/>
    </location>
    <ligand>
        <name>Mg(2+)</name>
        <dbReference type="ChEBI" id="CHEBI:18420"/>
        <label>1</label>
        <note>catalytic</note>
    </ligand>
</feature>
<dbReference type="GO" id="GO:0008934">
    <property type="term" value="F:inositol monophosphate 1-phosphatase activity"/>
    <property type="evidence" value="ECO:0007669"/>
    <property type="project" value="TreeGrafter"/>
</dbReference>
<feature type="binding site" evidence="5">
    <location>
        <position position="91"/>
    </location>
    <ligand>
        <name>Mg(2+)</name>
        <dbReference type="ChEBI" id="CHEBI:18420"/>
        <label>1</label>
        <note>catalytic</note>
    </ligand>
</feature>
<evidence type="ECO:0000256" key="5">
    <source>
        <dbReference type="PIRSR" id="PIRSR600760-2"/>
    </source>
</evidence>
<dbReference type="SUPFAM" id="SSF56655">
    <property type="entry name" value="Carbohydrate phosphatase"/>
    <property type="match status" value="1"/>
</dbReference>
<dbReference type="GO" id="GO:0007165">
    <property type="term" value="P:signal transduction"/>
    <property type="evidence" value="ECO:0007669"/>
    <property type="project" value="TreeGrafter"/>
</dbReference>
<dbReference type="PRINTS" id="PR00377">
    <property type="entry name" value="IMPHPHTASES"/>
</dbReference>
<dbReference type="Pfam" id="PF00459">
    <property type="entry name" value="Inositol_P"/>
    <property type="match status" value="1"/>
</dbReference>
<gene>
    <name evidence="6" type="ORF">EV695_0973</name>
</gene>
<dbReference type="EMBL" id="SMFQ01000002">
    <property type="protein sequence ID" value="TCJ89112.1"/>
    <property type="molecule type" value="Genomic_DNA"/>
</dbReference>
<keyword evidence="3" id="KW-0378">Hydrolase</keyword>